<dbReference type="CDD" id="cd00037">
    <property type="entry name" value="CLECT"/>
    <property type="match status" value="1"/>
</dbReference>
<evidence type="ECO:0000259" key="2">
    <source>
        <dbReference type="PROSITE" id="PS50041"/>
    </source>
</evidence>
<keyword evidence="1" id="KW-0812">Transmembrane</keyword>
<evidence type="ECO:0000256" key="1">
    <source>
        <dbReference type="SAM" id="Phobius"/>
    </source>
</evidence>
<accession>A0A443SBT2</accession>
<reference evidence="3 4" key="1">
    <citation type="journal article" date="2018" name="Gigascience">
        <title>Genomes of trombidid mites reveal novel predicted allergens and laterally-transferred genes associated with secondary metabolism.</title>
        <authorList>
            <person name="Dong X."/>
            <person name="Chaisiri K."/>
            <person name="Xia D."/>
            <person name="Armstrong S.D."/>
            <person name="Fang Y."/>
            <person name="Donnelly M.J."/>
            <person name="Kadowaki T."/>
            <person name="McGarry J.W."/>
            <person name="Darby A.C."/>
            <person name="Makepeace B.L."/>
        </authorList>
    </citation>
    <scope>NUCLEOTIDE SEQUENCE [LARGE SCALE GENOMIC DNA]</scope>
    <source>
        <strain evidence="3">UoL-UT</strain>
    </source>
</reference>
<keyword evidence="3" id="KW-0675">Receptor</keyword>
<evidence type="ECO:0000313" key="3">
    <source>
        <dbReference type="EMBL" id="RWS24865.1"/>
    </source>
</evidence>
<evidence type="ECO:0000313" key="4">
    <source>
        <dbReference type="Proteomes" id="UP000288716"/>
    </source>
</evidence>
<dbReference type="AlphaFoldDB" id="A0A443SBT2"/>
<dbReference type="InterPro" id="IPR001304">
    <property type="entry name" value="C-type_lectin-like"/>
</dbReference>
<feature type="transmembrane region" description="Helical" evidence="1">
    <location>
        <begin position="239"/>
        <end position="260"/>
    </location>
</feature>
<dbReference type="OrthoDB" id="6480597at2759"/>
<organism evidence="3 4">
    <name type="scientific">Leptotrombidium deliense</name>
    <dbReference type="NCBI Taxonomy" id="299467"/>
    <lineage>
        <taxon>Eukaryota</taxon>
        <taxon>Metazoa</taxon>
        <taxon>Ecdysozoa</taxon>
        <taxon>Arthropoda</taxon>
        <taxon>Chelicerata</taxon>
        <taxon>Arachnida</taxon>
        <taxon>Acari</taxon>
        <taxon>Acariformes</taxon>
        <taxon>Trombidiformes</taxon>
        <taxon>Prostigmata</taxon>
        <taxon>Anystina</taxon>
        <taxon>Parasitengona</taxon>
        <taxon>Trombiculoidea</taxon>
        <taxon>Trombiculidae</taxon>
        <taxon>Leptotrombidium</taxon>
    </lineage>
</organism>
<name>A0A443SBT2_9ACAR</name>
<dbReference type="InterPro" id="IPR016186">
    <property type="entry name" value="C-type_lectin-like/link_sf"/>
</dbReference>
<dbReference type="InterPro" id="IPR050111">
    <property type="entry name" value="C-type_lectin/snaclec_domain"/>
</dbReference>
<feature type="domain" description="C-type lectin" evidence="2">
    <location>
        <begin position="23"/>
        <end position="139"/>
    </location>
</feature>
<dbReference type="InterPro" id="IPR016187">
    <property type="entry name" value="CTDL_fold"/>
</dbReference>
<keyword evidence="1" id="KW-1133">Transmembrane helix</keyword>
<dbReference type="Gene3D" id="3.10.100.10">
    <property type="entry name" value="Mannose-Binding Protein A, subunit A"/>
    <property type="match status" value="1"/>
</dbReference>
<dbReference type="Pfam" id="PF00059">
    <property type="entry name" value="Lectin_C"/>
    <property type="match status" value="1"/>
</dbReference>
<proteinExistence type="predicted"/>
<dbReference type="STRING" id="299467.A0A443SBT2"/>
<keyword evidence="1" id="KW-0472">Membrane</keyword>
<dbReference type="VEuPathDB" id="VectorBase:LDEU007175"/>
<dbReference type="SMART" id="SM00034">
    <property type="entry name" value="CLECT"/>
    <property type="match status" value="1"/>
</dbReference>
<gene>
    <name evidence="3" type="ORF">B4U80_13843</name>
</gene>
<dbReference type="EMBL" id="NCKV01004317">
    <property type="protein sequence ID" value="RWS24865.1"/>
    <property type="molecule type" value="Genomic_DNA"/>
</dbReference>
<sequence>MCSGKSEARRVPTKKCQNNWTEYRNKCYYFHEELVTLKGAFEACKAKNATLVFIRNERENNFLESYSKPRDRHWIGMRELAHRYYYQFSDLRWMDGSEMNYTHWSRDEPELRYSCMGAGFVDGQWFIQECNDKMKAICQSGNENTDVKLMKIEEVFDVTQNITDKINSLEESILKLELDFEVFKHNSSELLKSFQKRVQEDAQKLATHQVSLNKKIIGTHSKIEEIHELRRTDSKHSNVWLLILTSLTVFIALVLIVIFFHSKIQFFSIFNNRSNTVRLTDSEDI</sequence>
<comment type="caution">
    <text evidence="3">The sequence shown here is derived from an EMBL/GenBank/DDBJ whole genome shotgun (WGS) entry which is preliminary data.</text>
</comment>
<dbReference type="SUPFAM" id="SSF56436">
    <property type="entry name" value="C-type lectin-like"/>
    <property type="match status" value="1"/>
</dbReference>
<dbReference type="Proteomes" id="UP000288716">
    <property type="component" value="Unassembled WGS sequence"/>
</dbReference>
<protein>
    <submittedName>
        <fullName evidence="3">C-type mannose receptor 2-like protein</fullName>
    </submittedName>
</protein>
<dbReference type="PANTHER" id="PTHR22803">
    <property type="entry name" value="MANNOSE, PHOSPHOLIPASE, LECTIN RECEPTOR RELATED"/>
    <property type="match status" value="1"/>
</dbReference>
<dbReference type="PROSITE" id="PS50041">
    <property type="entry name" value="C_TYPE_LECTIN_2"/>
    <property type="match status" value="1"/>
</dbReference>
<keyword evidence="4" id="KW-1185">Reference proteome</keyword>